<dbReference type="KEGG" id="mde:101891666"/>
<reference evidence="2" key="1">
    <citation type="submission" date="2020-05" db="UniProtKB">
        <authorList>
            <consortium name="EnsemblMetazoa"/>
        </authorList>
    </citation>
    <scope>IDENTIFICATION</scope>
    <source>
        <strain evidence="2">Aabys</strain>
    </source>
</reference>
<organism evidence="2">
    <name type="scientific">Musca domestica</name>
    <name type="common">House fly</name>
    <dbReference type="NCBI Taxonomy" id="7370"/>
    <lineage>
        <taxon>Eukaryota</taxon>
        <taxon>Metazoa</taxon>
        <taxon>Ecdysozoa</taxon>
        <taxon>Arthropoda</taxon>
        <taxon>Hexapoda</taxon>
        <taxon>Insecta</taxon>
        <taxon>Pterygota</taxon>
        <taxon>Neoptera</taxon>
        <taxon>Endopterygota</taxon>
        <taxon>Diptera</taxon>
        <taxon>Brachycera</taxon>
        <taxon>Muscomorpha</taxon>
        <taxon>Muscoidea</taxon>
        <taxon>Muscidae</taxon>
        <taxon>Musca</taxon>
    </lineage>
</organism>
<evidence type="ECO:0000313" key="3">
    <source>
        <dbReference type="Proteomes" id="UP001652621"/>
    </source>
</evidence>
<proteinExistence type="predicted"/>
<dbReference type="VEuPathDB" id="VectorBase:MDOMA2_003112"/>
<protein>
    <submittedName>
        <fullName evidence="4">Uncharacterized protein LOC101891666</fullName>
    </submittedName>
</protein>
<name>A0A1I8N8L9_MUSDO</name>
<dbReference type="AlphaFoldDB" id="A0A1I8N8L9"/>
<dbReference type="PROSITE" id="PS51837">
    <property type="entry name" value="LITAF"/>
    <property type="match status" value="1"/>
</dbReference>
<reference evidence="4" key="2">
    <citation type="submission" date="2025-04" db="UniProtKB">
        <authorList>
            <consortium name="RefSeq"/>
        </authorList>
    </citation>
    <scope>IDENTIFICATION</scope>
    <source>
        <strain evidence="4">Aabys</strain>
    </source>
</reference>
<gene>
    <name evidence="2" type="primary">101891666</name>
    <name evidence="4" type="synonym">LOC101891666</name>
</gene>
<evidence type="ECO:0000313" key="2">
    <source>
        <dbReference type="EnsemblMetazoa" id="MDOA012707-PA"/>
    </source>
</evidence>
<feature type="domain" description="LITAF" evidence="1">
    <location>
        <begin position="20"/>
        <end position="106"/>
    </location>
</feature>
<dbReference type="SMART" id="SM00714">
    <property type="entry name" value="LITAF"/>
    <property type="match status" value="1"/>
</dbReference>
<accession>A0A1I8N8L9</accession>
<evidence type="ECO:0000259" key="1">
    <source>
        <dbReference type="PROSITE" id="PS51837"/>
    </source>
</evidence>
<dbReference type="Pfam" id="PF10601">
    <property type="entry name" value="zf-LITAF-like"/>
    <property type="match status" value="1"/>
</dbReference>
<dbReference type="RefSeq" id="XP_005188420.1">
    <property type="nucleotide sequence ID" value="XM_005188363.3"/>
</dbReference>
<dbReference type="InterPro" id="IPR006629">
    <property type="entry name" value="LITAF"/>
</dbReference>
<sequence>MLSLREKLDKEKKEQMDNNFATPLAGTHLNLPKEPISILCPSCGQNQLTQVHVEQKKWSTTCNDIYSALFYGLCCCFCFDYKKIVYRTDVNHYCQNCSCYLGRAKRVPPVTRHKGNHLSSKYTN</sequence>
<dbReference type="EnsemblMetazoa" id="MDOA012707-RA">
    <property type="protein sequence ID" value="MDOA012707-PA"/>
    <property type="gene ID" value="MDOA012707"/>
</dbReference>
<dbReference type="VEuPathDB" id="VectorBase:MDOA012707"/>
<keyword evidence="3" id="KW-1185">Reference proteome</keyword>
<evidence type="ECO:0000313" key="4">
    <source>
        <dbReference type="RefSeq" id="XP_005188420.1"/>
    </source>
</evidence>
<dbReference type="OrthoDB" id="7886556at2759"/>
<dbReference type="GeneID" id="101891666"/>
<dbReference type="Proteomes" id="UP001652621">
    <property type="component" value="Unplaced"/>
</dbReference>